<dbReference type="GO" id="GO:0004672">
    <property type="term" value="F:protein kinase activity"/>
    <property type="evidence" value="ECO:0007669"/>
    <property type="project" value="InterPro"/>
</dbReference>
<dbReference type="CDD" id="cd14066">
    <property type="entry name" value="STKc_IRAK"/>
    <property type="match status" value="1"/>
</dbReference>
<evidence type="ECO:0000256" key="1">
    <source>
        <dbReference type="ARBA" id="ARBA00004479"/>
    </source>
</evidence>
<keyword evidence="3 13" id="KW-0812">Transmembrane</keyword>
<gene>
    <name evidence="15" type="ORF">KC19_2G127800</name>
</gene>
<evidence type="ECO:0000256" key="6">
    <source>
        <dbReference type="ARBA" id="ARBA00022741"/>
    </source>
</evidence>
<dbReference type="InterPro" id="IPR008266">
    <property type="entry name" value="Tyr_kinase_AS"/>
</dbReference>
<keyword evidence="10" id="KW-0675">Receptor</keyword>
<evidence type="ECO:0000256" key="12">
    <source>
        <dbReference type="PROSITE-ProRule" id="PRU10141"/>
    </source>
</evidence>
<feature type="binding site" evidence="12">
    <location>
        <position position="314"/>
    </location>
    <ligand>
        <name>ATP</name>
        <dbReference type="ChEBI" id="CHEBI:30616"/>
    </ligand>
</feature>
<dbReference type="Pfam" id="PF13855">
    <property type="entry name" value="LRR_8"/>
    <property type="match status" value="1"/>
</dbReference>
<dbReference type="PANTHER" id="PTHR48010:SF58">
    <property type="entry name" value="RECEPTOR PROTEIN KINASE-LIKE PROTEIN ZAR1"/>
    <property type="match status" value="1"/>
</dbReference>
<dbReference type="InterPro" id="IPR013210">
    <property type="entry name" value="LRR_N_plant-typ"/>
</dbReference>
<dbReference type="InterPro" id="IPR000719">
    <property type="entry name" value="Prot_kinase_dom"/>
</dbReference>
<evidence type="ECO:0000313" key="15">
    <source>
        <dbReference type="EMBL" id="KAG0586923.1"/>
    </source>
</evidence>
<dbReference type="Gene3D" id="3.30.200.20">
    <property type="entry name" value="Phosphorylase Kinase, domain 1"/>
    <property type="match status" value="1"/>
</dbReference>
<keyword evidence="11" id="KW-0325">Glycoprotein</keyword>
<keyword evidence="16" id="KW-1185">Reference proteome</keyword>
<feature type="domain" description="Protein kinase" evidence="14">
    <location>
        <begin position="285"/>
        <end position="559"/>
    </location>
</feature>
<sequence>MAFSSERLCAKRKTSLLVCILQVVTVTVCLVPSGTALTSEGLALLDFKKQVNDRVGILRSWNISDISPCNWRGIVCNNFTNRVVTVNLPRSSFNGTISPQLGTLSELRRLGLHFNKLTGVIPASLGNLTYLRELYLHNNSLTGALPDSLGLLPKLRVLDVSFNNLEGAVPESYINLTSRKFLWTGNHLLCGNSLLGLPACPSENLESNPVGHVPRNPWSVWKILLVSVGAFLFVKLIIGLLLLRRWLRDDKKREIDLGKGGKLVMFKGGSTVPTSREMLRVIRRITKKDVIGEGGFGKVYKITLKDNTSFAVKKLKHCLEAARGFENELETLGEIKHCNLVKLRGYCVAPLMKLLIYDFVPNGTLDELLHPHTEIEKLYPVDWPTRVRIALGVARALAYIHHSCEPRIVHRDISANNVLLDENFEPRLSDFGLAKLLNSNDTHATVTVAGTFGYVSPEYAKTGQATEKSDVYSYGVLLLEILSGRRPTDSSISEEHVNLAGWVRNLQENCQEFEMVEKRWRDTVPHRELALFMEIACRCVSLEPSKRPRMDKVAHHLERLMDCDSTSSVFTLSNNTSTRTGHGRRSHDFLDISDLPGFRHDGHRYIIDMDRSP</sequence>
<keyword evidence="7 12" id="KW-0067">ATP-binding</keyword>
<dbReference type="Pfam" id="PF08263">
    <property type="entry name" value="LRRNT_2"/>
    <property type="match status" value="1"/>
</dbReference>
<keyword evidence="6 12" id="KW-0547">Nucleotide-binding</keyword>
<evidence type="ECO:0000256" key="4">
    <source>
        <dbReference type="ARBA" id="ARBA00022729"/>
    </source>
</evidence>
<evidence type="ECO:0000256" key="7">
    <source>
        <dbReference type="ARBA" id="ARBA00022840"/>
    </source>
</evidence>
<dbReference type="InterPro" id="IPR032675">
    <property type="entry name" value="LRR_dom_sf"/>
</dbReference>
<dbReference type="GO" id="GO:0016020">
    <property type="term" value="C:membrane"/>
    <property type="evidence" value="ECO:0007669"/>
    <property type="project" value="UniProtKB-SubCell"/>
</dbReference>
<evidence type="ECO:0000256" key="11">
    <source>
        <dbReference type="ARBA" id="ARBA00023180"/>
    </source>
</evidence>
<evidence type="ECO:0000259" key="14">
    <source>
        <dbReference type="PROSITE" id="PS50011"/>
    </source>
</evidence>
<dbReference type="InterPro" id="IPR017441">
    <property type="entry name" value="Protein_kinase_ATP_BS"/>
</dbReference>
<dbReference type="SUPFAM" id="SSF52058">
    <property type="entry name" value="L domain-like"/>
    <property type="match status" value="1"/>
</dbReference>
<dbReference type="Pfam" id="PF07714">
    <property type="entry name" value="PK_Tyr_Ser-Thr"/>
    <property type="match status" value="1"/>
</dbReference>
<comment type="subcellular location">
    <subcellularLocation>
        <location evidence="1">Membrane</location>
        <topology evidence="1">Single-pass type I membrane protein</topology>
    </subcellularLocation>
</comment>
<dbReference type="FunFam" id="3.80.10.10:FF:000101">
    <property type="entry name" value="LRR receptor-like serine/threonine-protein kinase ERECTA"/>
    <property type="match status" value="1"/>
</dbReference>
<dbReference type="Gene3D" id="3.80.10.10">
    <property type="entry name" value="Ribonuclease Inhibitor"/>
    <property type="match status" value="1"/>
</dbReference>
<dbReference type="InterPro" id="IPR001611">
    <property type="entry name" value="Leu-rich_rpt"/>
</dbReference>
<evidence type="ECO:0000256" key="10">
    <source>
        <dbReference type="ARBA" id="ARBA00023170"/>
    </source>
</evidence>
<dbReference type="Proteomes" id="UP000822688">
    <property type="component" value="Chromosome 2"/>
</dbReference>
<keyword evidence="5" id="KW-0677">Repeat</keyword>
<dbReference type="SUPFAM" id="SSF56112">
    <property type="entry name" value="Protein kinase-like (PK-like)"/>
    <property type="match status" value="1"/>
</dbReference>
<evidence type="ECO:0000256" key="2">
    <source>
        <dbReference type="ARBA" id="ARBA00022614"/>
    </source>
</evidence>
<dbReference type="FunFam" id="1.10.510.10:FF:000146">
    <property type="entry name" value="LRR receptor-like serine/threonine-protein kinase IOS1"/>
    <property type="match status" value="1"/>
</dbReference>
<organism evidence="15 16">
    <name type="scientific">Ceratodon purpureus</name>
    <name type="common">Fire moss</name>
    <name type="synonym">Dicranum purpureum</name>
    <dbReference type="NCBI Taxonomy" id="3225"/>
    <lineage>
        <taxon>Eukaryota</taxon>
        <taxon>Viridiplantae</taxon>
        <taxon>Streptophyta</taxon>
        <taxon>Embryophyta</taxon>
        <taxon>Bryophyta</taxon>
        <taxon>Bryophytina</taxon>
        <taxon>Bryopsida</taxon>
        <taxon>Dicranidae</taxon>
        <taxon>Pseudoditrichales</taxon>
        <taxon>Ditrichaceae</taxon>
        <taxon>Ceratodon</taxon>
    </lineage>
</organism>
<dbReference type="Gene3D" id="1.10.510.10">
    <property type="entry name" value="Transferase(Phosphotransferase) domain 1"/>
    <property type="match status" value="1"/>
</dbReference>
<accession>A0A8T0IX51</accession>
<comment type="caution">
    <text evidence="15">The sequence shown here is derived from an EMBL/GenBank/DDBJ whole genome shotgun (WGS) entry which is preliminary data.</text>
</comment>
<dbReference type="AlphaFoldDB" id="A0A8T0IX51"/>
<dbReference type="GO" id="GO:0005524">
    <property type="term" value="F:ATP binding"/>
    <property type="evidence" value="ECO:0007669"/>
    <property type="project" value="UniProtKB-UniRule"/>
</dbReference>
<dbReference type="PANTHER" id="PTHR48010">
    <property type="entry name" value="OS05G0588300 PROTEIN"/>
    <property type="match status" value="1"/>
</dbReference>
<keyword evidence="9 13" id="KW-0472">Membrane</keyword>
<keyword evidence="2" id="KW-0433">Leucine-rich repeat</keyword>
<dbReference type="PROSITE" id="PS00107">
    <property type="entry name" value="PROTEIN_KINASE_ATP"/>
    <property type="match status" value="1"/>
</dbReference>
<evidence type="ECO:0000256" key="8">
    <source>
        <dbReference type="ARBA" id="ARBA00022989"/>
    </source>
</evidence>
<dbReference type="InterPro" id="IPR001245">
    <property type="entry name" value="Ser-Thr/Tyr_kinase_cat_dom"/>
</dbReference>
<evidence type="ECO:0000256" key="13">
    <source>
        <dbReference type="SAM" id="Phobius"/>
    </source>
</evidence>
<name>A0A8T0IX51_CERPU</name>
<dbReference type="InterPro" id="IPR003591">
    <property type="entry name" value="Leu-rich_rpt_typical-subtyp"/>
</dbReference>
<keyword evidence="4" id="KW-0732">Signal</keyword>
<keyword evidence="8 13" id="KW-1133">Transmembrane helix</keyword>
<protein>
    <recommendedName>
        <fullName evidence="14">Protein kinase domain-containing protein</fullName>
    </recommendedName>
</protein>
<evidence type="ECO:0000313" key="16">
    <source>
        <dbReference type="Proteomes" id="UP000822688"/>
    </source>
</evidence>
<dbReference type="SMART" id="SM00369">
    <property type="entry name" value="LRR_TYP"/>
    <property type="match status" value="3"/>
</dbReference>
<dbReference type="InterPro" id="IPR011009">
    <property type="entry name" value="Kinase-like_dom_sf"/>
</dbReference>
<evidence type="ECO:0000256" key="3">
    <source>
        <dbReference type="ARBA" id="ARBA00022692"/>
    </source>
</evidence>
<evidence type="ECO:0000256" key="9">
    <source>
        <dbReference type="ARBA" id="ARBA00023136"/>
    </source>
</evidence>
<dbReference type="PROSITE" id="PS00109">
    <property type="entry name" value="PROTEIN_KINASE_TYR"/>
    <property type="match status" value="1"/>
</dbReference>
<proteinExistence type="predicted"/>
<dbReference type="PROSITE" id="PS50011">
    <property type="entry name" value="PROTEIN_KINASE_DOM"/>
    <property type="match status" value="1"/>
</dbReference>
<dbReference type="EMBL" id="CM026422">
    <property type="protein sequence ID" value="KAG0586923.1"/>
    <property type="molecule type" value="Genomic_DNA"/>
</dbReference>
<reference evidence="15" key="1">
    <citation type="submission" date="2020-06" db="EMBL/GenBank/DDBJ databases">
        <title>WGS assembly of Ceratodon purpureus strain R40.</title>
        <authorList>
            <person name="Carey S.B."/>
            <person name="Jenkins J."/>
            <person name="Shu S."/>
            <person name="Lovell J.T."/>
            <person name="Sreedasyam A."/>
            <person name="Maumus F."/>
            <person name="Tiley G.P."/>
            <person name="Fernandez-Pozo N."/>
            <person name="Barry K."/>
            <person name="Chen C."/>
            <person name="Wang M."/>
            <person name="Lipzen A."/>
            <person name="Daum C."/>
            <person name="Saski C.A."/>
            <person name="Payton A.C."/>
            <person name="Mcbreen J.C."/>
            <person name="Conrad R.E."/>
            <person name="Kollar L.M."/>
            <person name="Olsson S."/>
            <person name="Huttunen S."/>
            <person name="Landis J.B."/>
            <person name="Wickett N.J."/>
            <person name="Johnson M.G."/>
            <person name="Rensing S.A."/>
            <person name="Grimwood J."/>
            <person name="Schmutz J."/>
            <person name="Mcdaniel S.F."/>
        </authorList>
    </citation>
    <scope>NUCLEOTIDE SEQUENCE</scope>
    <source>
        <strain evidence="15">R40</strain>
    </source>
</reference>
<dbReference type="InterPro" id="IPR050994">
    <property type="entry name" value="At_inactive_RLKs"/>
</dbReference>
<feature type="transmembrane region" description="Helical" evidence="13">
    <location>
        <begin position="218"/>
        <end position="243"/>
    </location>
</feature>
<evidence type="ECO:0000256" key="5">
    <source>
        <dbReference type="ARBA" id="ARBA00022737"/>
    </source>
</evidence>